<dbReference type="AlphaFoldDB" id="A0A151JZU8"/>
<reference evidence="1 2" key="1">
    <citation type="submission" date="2016-03" db="EMBL/GenBank/DDBJ databases">
        <title>Trachymyrmex septentrionalis WGS genome.</title>
        <authorList>
            <person name="Nygaard S."/>
            <person name="Hu H."/>
            <person name="Boomsma J."/>
            <person name="Zhang G."/>
        </authorList>
    </citation>
    <scope>NUCLEOTIDE SEQUENCE [LARGE SCALE GENOMIC DNA]</scope>
    <source>
        <strain evidence="1">Tsep2-gDNA-1</strain>
        <tissue evidence="1">Whole body</tissue>
    </source>
</reference>
<dbReference type="STRING" id="34720.A0A151JZU8"/>
<evidence type="ECO:0000313" key="2">
    <source>
        <dbReference type="Proteomes" id="UP000078541"/>
    </source>
</evidence>
<evidence type="ECO:0000313" key="1">
    <source>
        <dbReference type="EMBL" id="KYN42703.1"/>
    </source>
</evidence>
<protein>
    <submittedName>
        <fullName evidence="1">Uncharacterized protein</fullName>
    </submittedName>
</protein>
<sequence>MIITTVDAPFSNGLNERLNQTLINKIRCKINENEEKKNLDNYRTRMRKKIQRN</sequence>
<gene>
    <name evidence="1" type="ORF">ALC56_02880</name>
</gene>
<accession>A0A151JZU8</accession>
<proteinExistence type="predicted"/>
<dbReference type="EMBL" id="KQ981327">
    <property type="protein sequence ID" value="KYN42703.1"/>
    <property type="molecule type" value="Genomic_DNA"/>
</dbReference>
<dbReference type="Proteomes" id="UP000078541">
    <property type="component" value="Unassembled WGS sequence"/>
</dbReference>
<keyword evidence="2" id="KW-1185">Reference proteome</keyword>
<name>A0A151JZU8_9HYME</name>
<organism evidence="1 2">
    <name type="scientific">Trachymyrmex septentrionalis</name>
    <dbReference type="NCBI Taxonomy" id="34720"/>
    <lineage>
        <taxon>Eukaryota</taxon>
        <taxon>Metazoa</taxon>
        <taxon>Ecdysozoa</taxon>
        <taxon>Arthropoda</taxon>
        <taxon>Hexapoda</taxon>
        <taxon>Insecta</taxon>
        <taxon>Pterygota</taxon>
        <taxon>Neoptera</taxon>
        <taxon>Endopterygota</taxon>
        <taxon>Hymenoptera</taxon>
        <taxon>Apocrita</taxon>
        <taxon>Aculeata</taxon>
        <taxon>Formicoidea</taxon>
        <taxon>Formicidae</taxon>
        <taxon>Myrmicinae</taxon>
        <taxon>Trachymyrmex</taxon>
    </lineage>
</organism>